<accession>A0A067CL52</accession>
<reference evidence="1 2" key="1">
    <citation type="journal article" date="2013" name="PLoS Genet.">
        <title>Distinctive expansion of potential virulence genes in the genome of the oomycete fish pathogen Saprolegnia parasitica.</title>
        <authorList>
            <person name="Jiang R.H."/>
            <person name="de Bruijn I."/>
            <person name="Haas B.J."/>
            <person name="Belmonte R."/>
            <person name="Lobach L."/>
            <person name="Christie J."/>
            <person name="van den Ackerveken G."/>
            <person name="Bottin A."/>
            <person name="Bulone V."/>
            <person name="Diaz-Moreno S.M."/>
            <person name="Dumas B."/>
            <person name="Fan L."/>
            <person name="Gaulin E."/>
            <person name="Govers F."/>
            <person name="Grenville-Briggs L.J."/>
            <person name="Horner N.R."/>
            <person name="Levin J.Z."/>
            <person name="Mammella M."/>
            <person name="Meijer H.J."/>
            <person name="Morris P."/>
            <person name="Nusbaum C."/>
            <person name="Oome S."/>
            <person name="Phillips A.J."/>
            <person name="van Rooyen D."/>
            <person name="Rzeszutek E."/>
            <person name="Saraiva M."/>
            <person name="Secombes C.J."/>
            <person name="Seidl M.F."/>
            <person name="Snel B."/>
            <person name="Stassen J.H."/>
            <person name="Sykes S."/>
            <person name="Tripathy S."/>
            <person name="van den Berg H."/>
            <person name="Vega-Arreguin J.C."/>
            <person name="Wawra S."/>
            <person name="Young S.K."/>
            <person name="Zeng Q."/>
            <person name="Dieguez-Uribeondo J."/>
            <person name="Russ C."/>
            <person name="Tyler B.M."/>
            <person name="van West P."/>
        </authorList>
    </citation>
    <scope>NUCLEOTIDE SEQUENCE [LARGE SCALE GENOMIC DNA]</scope>
    <source>
        <strain evidence="1 2">CBS 223.65</strain>
    </source>
</reference>
<dbReference type="STRING" id="695850.A0A067CL52"/>
<evidence type="ECO:0000313" key="1">
    <source>
        <dbReference type="EMBL" id="KDO29945.1"/>
    </source>
</evidence>
<dbReference type="EMBL" id="KK583203">
    <property type="protein sequence ID" value="KDO29945.1"/>
    <property type="molecule type" value="Genomic_DNA"/>
</dbReference>
<protein>
    <submittedName>
        <fullName evidence="1">Uncharacterized protein</fullName>
    </submittedName>
</protein>
<dbReference type="AlphaFoldDB" id="A0A067CL52"/>
<dbReference type="RefSeq" id="XP_012199129.1">
    <property type="nucleotide sequence ID" value="XM_012343739.1"/>
</dbReference>
<dbReference type="GeneID" id="24127540"/>
<dbReference type="Proteomes" id="UP000030745">
    <property type="component" value="Unassembled WGS sequence"/>
</dbReference>
<name>A0A067CL52_SAPPC</name>
<gene>
    <name evidence="1" type="ORF">SPRG_05135</name>
</gene>
<sequence>MASDHLAAKCADASLLAILLPVADRVQDANYMRFACAVMEQSLELLHEVSPAVVLGVLEPLVQTICLPLLTSDATPAAVVDPVLRLLLYALGMPTSSSAPWLGHLEGTLLSSFAGTVDAAWLGPVVEILFQRRLVSSGFVRSIVDVCKTILCQADYAHFRQAVFGCIVPQILSYDDGTSAALLTEHIFAAHDRMQLHDVLLTACSSTTCS</sequence>
<organism evidence="1 2">
    <name type="scientific">Saprolegnia parasitica (strain CBS 223.65)</name>
    <dbReference type="NCBI Taxonomy" id="695850"/>
    <lineage>
        <taxon>Eukaryota</taxon>
        <taxon>Sar</taxon>
        <taxon>Stramenopiles</taxon>
        <taxon>Oomycota</taxon>
        <taxon>Saprolegniomycetes</taxon>
        <taxon>Saprolegniales</taxon>
        <taxon>Saprolegniaceae</taxon>
        <taxon>Saprolegnia</taxon>
    </lineage>
</organism>
<proteinExistence type="predicted"/>
<dbReference type="VEuPathDB" id="FungiDB:SPRG_05135"/>
<dbReference type="KEGG" id="spar:SPRG_05135"/>
<keyword evidence="2" id="KW-1185">Reference proteome</keyword>
<evidence type="ECO:0000313" key="2">
    <source>
        <dbReference type="Proteomes" id="UP000030745"/>
    </source>
</evidence>